<keyword evidence="5" id="KW-1185">Reference proteome</keyword>
<evidence type="ECO:0000256" key="2">
    <source>
        <dbReference type="SAM" id="SignalP"/>
    </source>
</evidence>
<dbReference type="InterPro" id="IPR001304">
    <property type="entry name" value="C-type_lectin-like"/>
</dbReference>
<dbReference type="InterPro" id="IPR016187">
    <property type="entry name" value="CTDL_fold"/>
</dbReference>
<dbReference type="InterPro" id="IPR016186">
    <property type="entry name" value="C-type_lectin-like/link_sf"/>
</dbReference>
<protein>
    <recommendedName>
        <fullName evidence="3">C-type lectin domain-containing protein</fullName>
    </recommendedName>
</protein>
<dbReference type="Pfam" id="PF00059">
    <property type="entry name" value="Lectin_C"/>
    <property type="match status" value="1"/>
</dbReference>
<evidence type="ECO:0000313" key="5">
    <source>
        <dbReference type="Proteomes" id="UP001054902"/>
    </source>
</evidence>
<name>A0AAD3H2C3_9STRA</name>
<feature type="region of interest" description="Disordered" evidence="1">
    <location>
        <begin position="332"/>
        <end position="360"/>
    </location>
</feature>
<feature type="domain" description="C-type lectin" evidence="3">
    <location>
        <begin position="797"/>
        <end position="917"/>
    </location>
</feature>
<reference evidence="4 5" key="1">
    <citation type="journal article" date="2021" name="Sci. Rep.">
        <title>The genome of the diatom Chaetoceros tenuissimus carries an ancient integrated fragment of an extant virus.</title>
        <authorList>
            <person name="Hongo Y."/>
            <person name="Kimura K."/>
            <person name="Takaki Y."/>
            <person name="Yoshida Y."/>
            <person name="Baba S."/>
            <person name="Kobayashi G."/>
            <person name="Nagasaki K."/>
            <person name="Hano T."/>
            <person name="Tomaru Y."/>
        </authorList>
    </citation>
    <scope>NUCLEOTIDE SEQUENCE [LARGE SCALE GENOMIC DNA]</scope>
    <source>
        <strain evidence="4 5">NIES-3715</strain>
    </source>
</reference>
<dbReference type="PROSITE" id="PS50041">
    <property type="entry name" value="C_TYPE_LECTIN_2"/>
    <property type="match status" value="1"/>
</dbReference>
<sequence length="1111" mass="125831">MNSSRMTRERRSLVILLLCAAACVLFSSNDANGPASLLRNSSTRFLSHTQKSTNENLVVINAVAKINNLPLVEHNRRYIFKPDSWDCIIFNVATDEMIPDSNDYIQKLQEELECSIIRKPGSHWGDFLMFVLPSFVANYEYVTILLDDVYFPSEGKRALQPNKVVEKMKELNIGSMQPLVRGDSYNEVGTSRAAEAMDCILEVKEIELYAQFFSRDAWECYYKMLDYEGPKGWCYDICMPEKCPDFVQAFDGRFLGYHMDRGVQSMPNDEFVESGEVVITDDVKGWAPQAKVQYAHSNYQALNSMRMCQKLQCQNHFYTGASKVLQCPSELNGDSENVQESKLESESETDVAKDNETSSSPIPTACDGWCLPHSDPWDMKCTWKHCNGCSPCLESEQYCAEIKDTCLDPEEMIDAYMKIENNQSCSNDNSRAIRDYFVDEDNTPFSYDIISNSYQSSPFELSKDECGTNIYEVQTAVSEGSSKLITTSKSITEYAESSRSHISSSIASSISASAKLGIAEVSATLSASADREVNALLKSSGADSLGSRVYTSFIVKRVAEIEIDGFDNKMNFVTFNEEFALLLIDYRDTGYDISVAKKIFYEYGMFIVERGLFGGYLEVKANVYESEINSYGSSESDFKECFEKSAQAEVSALGNSVSGSTNITGCSEEAEENMKRLQKQYSDEVFSETMHGGSIDSGEFVVKADKSILLTNIDHYPEGDKGIRLRPITDFLASSKINPLEVQTYLITETQFDEIKDHLENHMIEVLSSLDADLQKCKVESASCLVPFLEEDGSCSCYDFDPTDYICLSPEERDYHAHRNFAKENGGDLVKIECEEQDMYVANTFHTFVSQAWVGIDDIAEEGKFRYSDGSHLKYFSYQFWYEQYYFSSSFTEDEDCVYMDMGDSNIGSWFVASCSKSVAMKAVYQVPAPIPGYKCIENPPCIPYQKDWFLLESYHGSNLEGKYNGYRLYSIRDRNASILDNIGSIEFFTHPYCWSEGKITIDNTTATWISSDLFESSQYIAFDGYESGPIEQVKCIQIEFLNNEETLQGVFVIQGKDEHGRWIYLHRIIISEGHRRGSSVVYSSKTWDVIGYYRENNLMMFLSEPQLSSD</sequence>
<evidence type="ECO:0000259" key="3">
    <source>
        <dbReference type="PROSITE" id="PS50041"/>
    </source>
</evidence>
<keyword evidence="2" id="KW-0732">Signal</keyword>
<dbReference type="EMBL" id="BLLK01000023">
    <property type="protein sequence ID" value="GFH47523.1"/>
    <property type="molecule type" value="Genomic_DNA"/>
</dbReference>
<dbReference type="SUPFAM" id="SSF56436">
    <property type="entry name" value="C-type lectin-like"/>
    <property type="match status" value="1"/>
</dbReference>
<proteinExistence type="predicted"/>
<evidence type="ECO:0000313" key="4">
    <source>
        <dbReference type="EMBL" id="GFH47523.1"/>
    </source>
</evidence>
<gene>
    <name evidence="4" type="ORF">CTEN210_03998</name>
</gene>
<organism evidence="4 5">
    <name type="scientific">Chaetoceros tenuissimus</name>
    <dbReference type="NCBI Taxonomy" id="426638"/>
    <lineage>
        <taxon>Eukaryota</taxon>
        <taxon>Sar</taxon>
        <taxon>Stramenopiles</taxon>
        <taxon>Ochrophyta</taxon>
        <taxon>Bacillariophyta</taxon>
        <taxon>Coscinodiscophyceae</taxon>
        <taxon>Chaetocerotophycidae</taxon>
        <taxon>Chaetocerotales</taxon>
        <taxon>Chaetocerotaceae</taxon>
        <taxon>Chaetoceros</taxon>
    </lineage>
</organism>
<dbReference type="Proteomes" id="UP001054902">
    <property type="component" value="Unassembled WGS sequence"/>
</dbReference>
<dbReference type="Gene3D" id="3.10.100.10">
    <property type="entry name" value="Mannose-Binding Protein A, subunit A"/>
    <property type="match status" value="1"/>
</dbReference>
<feature type="signal peptide" evidence="2">
    <location>
        <begin position="1"/>
        <end position="31"/>
    </location>
</feature>
<evidence type="ECO:0000256" key="1">
    <source>
        <dbReference type="SAM" id="MobiDB-lite"/>
    </source>
</evidence>
<dbReference type="AlphaFoldDB" id="A0AAD3H2C3"/>
<feature type="compositionally biased region" description="Basic and acidic residues" evidence="1">
    <location>
        <begin position="339"/>
        <end position="356"/>
    </location>
</feature>
<feature type="chain" id="PRO_5042092165" description="C-type lectin domain-containing protein" evidence="2">
    <location>
        <begin position="32"/>
        <end position="1111"/>
    </location>
</feature>
<dbReference type="CDD" id="cd00037">
    <property type="entry name" value="CLECT"/>
    <property type="match status" value="1"/>
</dbReference>
<comment type="caution">
    <text evidence="4">The sequence shown here is derived from an EMBL/GenBank/DDBJ whole genome shotgun (WGS) entry which is preliminary data.</text>
</comment>
<accession>A0AAD3H2C3</accession>